<feature type="compositionally biased region" description="Low complexity" evidence="1">
    <location>
        <begin position="165"/>
        <end position="176"/>
    </location>
</feature>
<name>A0ABT8SQU1_9HYPH</name>
<evidence type="ECO:0000256" key="1">
    <source>
        <dbReference type="SAM" id="MobiDB-lite"/>
    </source>
</evidence>
<feature type="compositionally biased region" description="Basic and acidic residues" evidence="1">
    <location>
        <begin position="1"/>
        <end position="11"/>
    </location>
</feature>
<feature type="compositionally biased region" description="Basic and acidic residues" evidence="1">
    <location>
        <begin position="22"/>
        <end position="38"/>
    </location>
</feature>
<sequence>MSDKDFGRTDRGAPGSTYAPNGERRAQPDPAAGEREKTAQPSVDIRQKAKEDVTAIRNLAEEQVSRATDAARETADRQKGWAAEQVGSIGGAIERVGRELEEGDQREMGRLARQMGESVNRFADDIKGRDLSQIASMAEDFGRRQPLAFVGLAALAGLAASRFVTASASRSAAPSSRETRAARAGRPVTSETKPTETRTATGPATEQPYGQPNR</sequence>
<comment type="caution">
    <text evidence="2">The sequence shown here is derived from an EMBL/GenBank/DDBJ whole genome shotgun (WGS) entry which is preliminary data.</text>
</comment>
<accession>A0ABT8SQU1</accession>
<reference evidence="2" key="2">
    <citation type="submission" date="2023-07" db="EMBL/GenBank/DDBJ databases">
        <authorList>
            <person name="Sun H."/>
        </authorList>
    </citation>
    <scope>NUCLEOTIDE SEQUENCE</scope>
    <source>
        <strain evidence="2">05753</strain>
    </source>
</reference>
<dbReference type="EMBL" id="JAUKWQ010000001">
    <property type="protein sequence ID" value="MDO1580625.1"/>
    <property type="molecule type" value="Genomic_DNA"/>
</dbReference>
<evidence type="ECO:0000313" key="3">
    <source>
        <dbReference type="Proteomes" id="UP001169006"/>
    </source>
</evidence>
<feature type="compositionally biased region" description="Polar residues" evidence="1">
    <location>
        <begin position="189"/>
        <end position="214"/>
    </location>
</feature>
<evidence type="ECO:0000313" key="2">
    <source>
        <dbReference type="EMBL" id="MDO1580625.1"/>
    </source>
</evidence>
<organism evidence="2 3">
    <name type="scientific">Rhizobium oryzicola</name>
    <dbReference type="NCBI Taxonomy" id="1232668"/>
    <lineage>
        <taxon>Bacteria</taxon>
        <taxon>Pseudomonadati</taxon>
        <taxon>Pseudomonadota</taxon>
        <taxon>Alphaproteobacteria</taxon>
        <taxon>Hyphomicrobiales</taxon>
        <taxon>Rhizobiaceae</taxon>
        <taxon>Rhizobium/Agrobacterium group</taxon>
        <taxon>Rhizobium</taxon>
    </lineage>
</organism>
<keyword evidence="3" id="KW-1185">Reference proteome</keyword>
<feature type="region of interest" description="Disordered" evidence="1">
    <location>
        <begin position="165"/>
        <end position="214"/>
    </location>
</feature>
<reference evidence="2" key="1">
    <citation type="journal article" date="2015" name="Int. J. Syst. Evol. Microbiol.">
        <title>Rhizobium oryzicola sp. nov., potential plant-growth-promoting endophytic bacteria isolated from rice roots.</title>
        <authorList>
            <person name="Zhang X.X."/>
            <person name="Gao J.S."/>
            <person name="Cao Y.H."/>
            <person name="Sheirdil R.A."/>
            <person name="Wang X.C."/>
            <person name="Zhang L."/>
        </authorList>
    </citation>
    <scope>NUCLEOTIDE SEQUENCE</scope>
    <source>
        <strain evidence="2">05753</strain>
    </source>
</reference>
<gene>
    <name evidence="2" type="ORF">Q2T52_00805</name>
</gene>
<feature type="region of interest" description="Disordered" evidence="1">
    <location>
        <begin position="1"/>
        <end position="51"/>
    </location>
</feature>
<proteinExistence type="predicted"/>
<dbReference type="RefSeq" id="WP_302074787.1">
    <property type="nucleotide sequence ID" value="NZ_JAUKWQ010000001.1"/>
</dbReference>
<dbReference type="Proteomes" id="UP001169006">
    <property type="component" value="Unassembled WGS sequence"/>
</dbReference>
<protein>
    <submittedName>
        <fullName evidence="2">Nutrient deprivation-induced protein</fullName>
    </submittedName>
</protein>